<reference evidence="2 3" key="1">
    <citation type="submission" date="2013-09" db="EMBL/GenBank/DDBJ databases">
        <title>Corchorus capsularis genome sequencing.</title>
        <authorList>
            <person name="Alam M."/>
            <person name="Haque M.S."/>
            <person name="Islam M.S."/>
            <person name="Emdad E.M."/>
            <person name="Islam M.M."/>
            <person name="Ahmed B."/>
            <person name="Halim A."/>
            <person name="Hossen Q.M.M."/>
            <person name="Hossain M.Z."/>
            <person name="Ahmed R."/>
            <person name="Khan M.M."/>
            <person name="Islam R."/>
            <person name="Rashid M.M."/>
            <person name="Khan S.A."/>
            <person name="Rahman M.S."/>
            <person name="Alam M."/>
        </authorList>
    </citation>
    <scope>NUCLEOTIDE SEQUENCE [LARGE SCALE GENOMIC DNA]</scope>
    <source>
        <strain evidence="3">cv. CVL-1</strain>
        <tissue evidence="2">Whole seedling</tissue>
    </source>
</reference>
<keyword evidence="2" id="KW-0418">Kinase</keyword>
<evidence type="ECO:0000313" key="3">
    <source>
        <dbReference type="Proteomes" id="UP000188268"/>
    </source>
</evidence>
<proteinExistence type="predicted"/>
<evidence type="ECO:0000256" key="1">
    <source>
        <dbReference type="SAM" id="SignalP"/>
    </source>
</evidence>
<protein>
    <submittedName>
        <fullName evidence="2">Serine/threonine protein kinase</fullName>
    </submittedName>
</protein>
<comment type="caution">
    <text evidence="2">The sequence shown here is derived from an EMBL/GenBank/DDBJ whole genome shotgun (WGS) entry which is preliminary data.</text>
</comment>
<feature type="chain" id="PRO_5012096644" evidence="1">
    <location>
        <begin position="19"/>
        <end position="199"/>
    </location>
</feature>
<keyword evidence="2" id="KW-0723">Serine/threonine-protein kinase</keyword>
<evidence type="ECO:0000313" key="2">
    <source>
        <dbReference type="EMBL" id="OMO56022.1"/>
    </source>
</evidence>
<sequence>MPLYTFLLFLLFSSTPFSVKTPSSNSLDTDTATPRSYTIFPSKQEHRRSRLTPTSASDDSRALSCRVPRKVAIAYQSQNLVYRERLIVHGVKRLFPTIPCHSKTTAAQKALEEEAAEEDLDTAFFLETLKSLLSLTDTFLRFFGKIYGTNKPSPPPTAPARHAPPASAPALATAAQERLNFPPIALRINNYNRLAQVQF</sequence>
<keyword evidence="2" id="KW-0808">Transferase</keyword>
<keyword evidence="3" id="KW-1185">Reference proteome</keyword>
<dbReference type="Gramene" id="OMO56022">
    <property type="protein sequence ID" value="OMO56022"/>
    <property type="gene ID" value="CCACVL1_26805"/>
</dbReference>
<dbReference type="AlphaFoldDB" id="A0A1R3GD77"/>
<organism evidence="2 3">
    <name type="scientific">Corchorus capsularis</name>
    <name type="common">Jute</name>
    <dbReference type="NCBI Taxonomy" id="210143"/>
    <lineage>
        <taxon>Eukaryota</taxon>
        <taxon>Viridiplantae</taxon>
        <taxon>Streptophyta</taxon>
        <taxon>Embryophyta</taxon>
        <taxon>Tracheophyta</taxon>
        <taxon>Spermatophyta</taxon>
        <taxon>Magnoliopsida</taxon>
        <taxon>eudicotyledons</taxon>
        <taxon>Gunneridae</taxon>
        <taxon>Pentapetalae</taxon>
        <taxon>rosids</taxon>
        <taxon>malvids</taxon>
        <taxon>Malvales</taxon>
        <taxon>Malvaceae</taxon>
        <taxon>Grewioideae</taxon>
        <taxon>Apeibeae</taxon>
        <taxon>Corchorus</taxon>
    </lineage>
</organism>
<dbReference type="Proteomes" id="UP000188268">
    <property type="component" value="Unassembled WGS sequence"/>
</dbReference>
<dbReference type="EMBL" id="AWWV01014539">
    <property type="protein sequence ID" value="OMO56022.1"/>
    <property type="molecule type" value="Genomic_DNA"/>
</dbReference>
<accession>A0A1R3GD77</accession>
<keyword evidence="1" id="KW-0732">Signal</keyword>
<gene>
    <name evidence="2" type="ORF">CCACVL1_26805</name>
</gene>
<name>A0A1R3GD77_COCAP</name>
<feature type="signal peptide" evidence="1">
    <location>
        <begin position="1"/>
        <end position="18"/>
    </location>
</feature>
<dbReference type="GO" id="GO:0004674">
    <property type="term" value="F:protein serine/threonine kinase activity"/>
    <property type="evidence" value="ECO:0007669"/>
    <property type="project" value="UniProtKB-KW"/>
</dbReference>